<dbReference type="Proteomes" id="UP000502508">
    <property type="component" value="Chromosome"/>
</dbReference>
<dbReference type="EMBL" id="AP022870">
    <property type="protein sequence ID" value="BCB74751.1"/>
    <property type="molecule type" value="Genomic_DNA"/>
</dbReference>
<keyword evidence="2" id="KW-1185">Reference proteome</keyword>
<dbReference type="KEGG" id="pfla:Pflav_011610"/>
<reference evidence="1 2" key="1">
    <citation type="submission" date="2020-03" db="EMBL/GenBank/DDBJ databases">
        <title>Whole genome shotgun sequence of Phytohabitans flavus NBRC 107702.</title>
        <authorList>
            <person name="Komaki H."/>
            <person name="Tamura T."/>
        </authorList>
    </citation>
    <scope>NUCLEOTIDE SEQUENCE [LARGE SCALE GENOMIC DNA]</scope>
    <source>
        <strain evidence="1 2">NBRC 107702</strain>
    </source>
</reference>
<protein>
    <submittedName>
        <fullName evidence="1">Uncharacterized protein</fullName>
    </submittedName>
</protein>
<accession>A0A6F8XLU2</accession>
<organism evidence="1 2">
    <name type="scientific">Phytohabitans flavus</name>
    <dbReference type="NCBI Taxonomy" id="1076124"/>
    <lineage>
        <taxon>Bacteria</taxon>
        <taxon>Bacillati</taxon>
        <taxon>Actinomycetota</taxon>
        <taxon>Actinomycetes</taxon>
        <taxon>Micromonosporales</taxon>
        <taxon>Micromonosporaceae</taxon>
    </lineage>
</organism>
<evidence type="ECO:0000313" key="2">
    <source>
        <dbReference type="Proteomes" id="UP000502508"/>
    </source>
</evidence>
<name>A0A6F8XLU2_9ACTN</name>
<reference evidence="1 2" key="2">
    <citation type="submission" date="2020-03" db="EMBL/GenBank/DDBJ databases">
        <authorList>
            <person name="Ichikawa N."/>
            <person name="Kimura A."/>
            <person name="Kitahashi Y."/>
            <person name="Uohara A."/>
        </authorList>
    </citation>
    <scope>NUCLEOTIDE SEQUENCE [LARGE SCALE GENOMIC DNA]</scope>
    <source>
        <strain evidence="1 2">NBRC 107702</strain>
    </source>
</reference>
<dbReference type="AlphaFoldDB" id="A0A6F8XLU2"/>
<dbReference type="RefSeq" id="WP_173034240.1">
    <property type="nucleotide sequence ID" value="NZ_AP022870.1"/>
</dbReference>
<sequence length="488" mass="50206">MRSDSEVAHLIAALCPGDRGAVDGGMRQAASCAGDVTVADLERLLDGLVRAAAWDPVALRRAVAPVVQSLGPALDGHQGIGACLHGPIGFMVRAAIGAPQAMPWRPALYRTRDKATGLPASLPVDSAVGTLQRWWIQRIVEVGIRFVDGPVPALLATPTDPSGAIDPAVLLDRIAAAERDGWEPPRYDLGQALLRLPRDVPAPVAGQASKLESPAGRALAAWIAGGGLPDPVATRLAVLGPLGRYDGPNWDYRRLPSRRMLVDLAPPPGYEDEHQVLTLAAPARLTGTGRPHGYPVLWTAVLPAHREVVAAHALGAVAAAADADERGAAPILTQLARAAGPLGPAAHLALAYASAARHGTDRTAAADAIRALDASGELDAATVGNEIGELAADHLIKLKVNRIAGTLGAVSAAGAPALAWRVVAAALPRLLTARDARAGLADLLDLAIRWYIAAGAPPTRPIPELARLSGGGRTAAAGRALAAAIGTR</sequence>
<proteinExistence type="predicted"/>
<evidence type="ECO:0000313" key="1">
    <source>
        <dbReference type="EMBL" id="BCB74751.1"/>
    </source>
</evidence>
<gene>
    <name evidence="1" type="ORF">Pflav_011610</name>
</gene>